<keyword evidence="3 6" id="KW-0812">Transmembrane</keyword>
<feature type="transmembrane region" description="Helical" evidence="6">
    <location>
        <begin position="1441"/>
        <end position="1470"/>
    </location>
</feature>
<keyword evidence="2" id="KW-0813">Transport</keyword>
<feature type="transmembrane region" description="Helical" evidence="6">
    <location>
        <begin position="786"/>
        <end position="813"/>
    </location>
</feature>
<dbReference type="PROSITE" id="PS50893">
    <property type="entry name" value="ABC_TRANSPORTER_2"/>
    <property type="match status" value="2"/>
</dbReference>
<dbReference type="InterPro" id="IPR013525">
    <property type="entry name" value="ABC2_TM"/>
</dbReference>
<evidence type="ECO:0000259" key="8">
    <source>
        <dbReference type="PROSITE" id="PS50893"/>
    </source>
</evidence>
<feature type="transmembrane region" description="Helical" evidence="6">
    <location>
        <begin position="1509"/>
        <end position="1528"/>
    </location>
</feature>
<organism evidence="10 11">
    <name type="scientific">Phytophthora aleatoria</name>
    <dbReference type="NCBI Taxonomy" id="2496075"/>
    <lineage>
        <taxon>Eukaryota</taxon>
        <taxon>Sar</taxon>
        <taxon>Stramenopiles</taxon>
        <taxon>Oomycota</taxon>
        <taxon>Peronosporomycetes</taxon>
        <taxon>Peronosporales</taxon>
        <taxon>Peronosporaceae</taxon>
        <taxon>Phytophthora</taxon>
    </lineage>
</organism>
<dbReference type="SMART" id="SM00382">
    <property type="entry name" value="AAA"/>
    <property type="match status" value="2"/>
</dbReference>
<evidence type="ECO:0000256" key="1">
    <source>
        <dbReference type="ARBA" id="ARBA00004141"/>
    </source>
</evidence>
<feature type="domain" description="ABC transporter" evidence="8">
    <location>
        <begin position="1067"/>
        <end position="1271"/>
    </location>
</feature>
<dbReference type="Pfam" id="PF00005">
    <property type="entry name" value="ABC_tran"/>
    <property type="match status" value="2"/>
</dbReference>
<accession>A0A8J5MFJ2</accession>
<feature type="transmembrane region" description="Helical" evidence="6">
    <location>
        <begin position="989"/>
        <end position="1011"/>
    </location>
</feature>
<feature type="transmembrane region" description="Helical" evidence="6">
    <location>
        <begin position="1371"/>
        <end position="1388"/>
    </location>
</feature>
<evidence type="ECO:0000256" key="2">
    <source>
        <dbReference type="ARBA" id="ARBA00022448"/>
    </source>
</evidence>
<feature type="transmembrane region" description="Helical" evidence="6">
    <location>
        <begin position="759"/>
        <end position="780"/>
    </location>
</feature>
<dbReference type="FunFam" id="3.40.50.300:FF:002615">
    <property type="entry name" value="ABC transporter"/>
    <property type="match status" value="1"/>
</dbReference>
<sequence length="1644" mass="183672">MRVLSFLIVLISAVSVTTSVNAGVINTKIELDADHLPRVLAADHQHTQRSLRRHDFAEVAEIAEERAGLEKVDDFITKMDDAVGATGKMGDVVGMAGKLVPKWMSALNKVAEHSVLVKKLIEKYPIAEDLSLPALKELARVEDLKLKRVAVGTFNKNTGGGMRVHIEHFEGIKIAPKKYLESHVGRNLQRYGDDGSRLLSVGVVGDGDNVVLISSAGKPFDWIIMKGGLDKGEEIEHAALREVIEEAGIPIADAKKLGANRPWMVKYLKQVEEMNALIKLELQRPNGRQQYRDVFAADTYPTYMYTSIRVILEIPVRLPQPTQLVSKGSAMNSPVATPELSYESGKTLMAKGPQVLHDLMATKIPAATGRPLPEMEVRFSNLSLSADIVVADDHATKYELPTIPNELKKTLMGPKKLTVRKEILKNVSGRFAPGKITLLLGQPGSGKSALMKILSGRFPMSRNISMEGDISFNSVAHKDIVDRLPQFVSYVSQRDKHFPTLTVKETLEFAHTFAVHRSTDSEALEATKNIFAHYPEIVIQQLGLQICQDTVVGDNMLRGVSGGERKRVTTGEMEFGMKYISLMDEISTGLDSAATYDIINTQRSVAHRLRKTVVIALLQPSPEVFSLFDDVMILNEGELMYHGPCSQVEEYFETLGFKCPPGRDIADYLLDLGTKQQYPYQVPTHPTKQPRSKSEFADSFSQSQVYRNTLAALEAPYDQKLVESVKDIIDPMPMFHQSVFASVLALQWRALLITYRNKAFVMGRLMMVLIMGLLYCSIFYDFDPTQIAVVMGVIFATVMFLSMGQGSMIPVYIAGRDIFYKHRRANFFRTGSYVLATTVSQIPLALTETIIFGSIVYWVCGFASDVKLFIIFELVLFLSNLAMGMWFFFLAGALPDANVVMPVGMSSILVFIIFAGFIVTKAQIPDYLIWAHWISPIAWALKALAINQYRSDDFDVCVYGDVDYCAKYNGMTMGEYYLDLFGMETEKKWIVYAFIYLIAVYVFFMFLSYLAMEFIRYETPENVDVSVKSIEDESSYVLTETPKAKSGNAVIDLPVTAREKNFVPVTVAFQDLHYFVPNPKNPKEQLELLKGIDGFAVPGSITALMGSTGAGKTTLMDVIAGPATIREALTFSSFLRQDASVADAKKYDSVNECIELLGLEDIADQIIRGSSVEQMKRLTIGVELAAQPSVIFLDEPTSGLDARSAKIIMDGVRKVADSGRTIICTIHQPSAEVFYLFDRLLLLQRGGQTAFYGDLGENCCNLIDYFENIPGVAPLSVGYNPATWMLECIGAGVGHGTEDLMDFVSYFKNSPYNQQLKTNMAKEGIMTPSPDLPEMVFGKKRAANSMTQAKFVIWRFFQMYWRTPSYSLTRMYLSIFLAVLFGLIFVTNDDYASYSGLNSGVGMVFMSGFFSSMAVFQSVMPLTCAERESFYRERASQTYNAFWYFMASTLAEIPYCFVSSFIFTAIYYYFVGFTGFVTSVVFWLASALLVLMFVYLGQFFAYAMPSEEVAQIVGILYNSVFMMFIGFSPPAYAIPSGYTWLYDICPFKFPISILIALVFADCDDEPTWNETTQAYENVNSDLGCQPMTDAPETVGHITIKGYTEDYFGMKHHQIARNFGITIGIIVLFRIWAALALRFINHQKK</sequence>
<dbReference type="Pfam" id="PF06422">
    <property type="entry name" value="PDR_CDR"/>
    <property type="match status" value="1"/>
</dbReference>
<evidence type="ECO:0000256" key="3">
    <source>
        <dbReference type="ARBA" id="ARBA00022692"/>
    </source>
</evidence>
<evidence type="ECO:0000313" key="11">
    <source>
        <dbReference type="Proteomes" id="UP000709295"/>
    </source>
</evidence>
<dbReference type="Proteomes" id="UP000709295">
    <property type="component" value="Unassembled WGS sequence"/>
</dbReference>
<dbReference type="GO" id="GO:0140359">
    <property type="term" value="F:ABC-type transporter activity"/>
    <property type="evidence" value="ECO:0007669"/>
    <property type="project" value="InterPro"/>
</dbReference>
<dbReference type="InterPro" id="IPR010929">
    <property type="entry name" value="PDR_CDR_ABC"/>
</dbReference>
<gene>
    <name evidence="10" type="ORF">JG688_00009009</name>
</gene>
<feature type="transmembrane region" description="Helical" evidence="6">
    <location>
        <begin position="1476"/>
        <end position="1497"/>
    </location>
</feature>
<dbReference type="FunFam" id="3.40.50.300:FF:000528">
    <property type="entry name" value="ABC transporter G family member 31"/>
    <property type="match status" value="1"/>
</dbReference>
<reference evidence="10" key="1">
    <citation type="submission" date="2021-01" db="EMBL/GenBank/DDBJ databases">
        <title>Phytophthora aleatoria, a newly-described species from Pinus radiata is distinct from Phytophthora cactorum isolates based on comparative genomics.</title>
        <authorList>
            <person name="Mcdougal R."/>
            <person name="Panda P."/>
            <person name="Williams N."/>
            <person name="Studholme D.J."/>
        </authorList>
    </citation>
    <scope>NUCLEOTIDE SEQUENCE</scope>
    <source>
        <strain evidence="10">NZFS 4037</strain>
    </source>
</reference>
<evidence type="ECO:0000256" key="7">
    <source>
        <dbReference type="SAM" id="SignalP"/>
    </source>
</evidence>
<dbReference type="PROSITE" id="PS51462">
    <property type="entry name" value="NUDIX"/>
    <property type="match status" value="1"/>
</dbReference>
<keyword evidence="5 6" id="KW-0472">Membrane</keyword>
<feature type="chain" id="PRO_5035169910" evidence="7">
    <location>
        <begin position="23"/>
        <end position="1644"/>
    </location>
</feature>
<evidence type="ECO:0000313" key="10">
    <source>
        <dbReference type="EMBL" id="KAG6961594.1"/>
    </source>
</evidence>
<dbReference type="EMBL" id="JAENGY010000499">
    <property type="protein sequence ID" value="KAG6961594.1"/>
    <property type="molecule type" value="Genomic_DNA"/>
</dbReference>
<feature type="domain" description="Nudix hydrolase" evidence="9">
    <location>
        <begin position="195"/>
        <end position="347"/>
    </location>
</feature>
<dbReference type="InterPro" id="IPR043926">
    <property type="entry name" value="ABCG_dom"/>
</dbReference>
<dbReference type="InterPro" id="IPR000086">
    <property type="entry name" value="NUDIX_hydrolase_dom"/>
</dbReference>
<name>A0A8J5MFJ2_9STRA</name>
<evidence type="ECO:0000256" key="6">
    <source>
        <dbReference type="SAM" id="Phobius"/>
    </source>
</evidence>
<feature type="domain" description="ABC transporter" evidence="8">
    <location>
        <begin position="407"/>
        <end position="661"/>
    </location>
</feature>
<keyword evidence="11" id="KW-1185">Reference proteome</keyword>
<dbReference type="GO" id="GO:0016020">
    <property type="term" value="C:membrane"/>
    <property type="evidence" value="ECO:0007669"/>
    <property type="project" value="UniProtKB-SubCell"/>
</dbReference>
<dbReference type="GO" id="GO:0005524">
    <property type="term" value="F:ATP binding"/>
    <property type="evidence" value="ECO:0007669"/>
    <property type="project" value="InterPro"/>
</dbReference>
<keyword evidence="4 6" id="KW-1133">Transmembrane helix</keyword>
<keyword evidence="7" id="KW-0732">Signal</keyword>
<feature type="signal peptide" evidence="7">
    <location>
        <begin position="1"/>
        <end position="22"/>
    </location>
</feature>
<evidence type="ECO:0000256" key="4">
    <source>
        <dbReference type="ARBA" id="ARBA00022989"/>
    </source>
</evidence>
<comment type="caution">
    <text evidence="10">The sequence shown here is derived from an EMBL/GenBank/DDBJ whole genome shotgun (WGS) entry which is preliminary data.</text>
</comment>
<dbReference type="InterPro" id="IPR020084">
    <property type="entry name" value="NUDIX_hydrolase_CS"/>
</dbReference>
<comment type="subcellular location">
    <subcellularLocation>
        <location evidence="1">Membrane</location>
        <topology evidence="1">Multi-pass membrane protein</topology>
    </subcellularLocation>
</comment>
<feature type="transmembrane region" description="Helical" evidence="6">
    <location>
        <begin position="870"/>
        <end position="892"/>
    </location>
</feature>
<dbReference type="InterPro" id="IPR003593">
    <property type="entry name" value="AAA+_ATPase"/>
</dbReference>
<proteinExistence type="predicted"/>
<dbReference type="Pfam" id="PF00293">
    <property type="entry name" value="NUDIX"/>
    <property type="match status" value="1"/>
</dbReference>
<feature type="transmembrane region" description="Helical" evidence="6">
    <location>
        <begin position="899"/>
        <end position="919"/>
    </location>
</feature>
<dbReference type="InterPro" id="IPR003439">
    <property type="entry name" value="ABC_transporter-like_ATP-bd"/>
</dbReference>
<dbReference type="Pfam" id="PF01061">
    <property type="entry name" value="ABC2_membrane"/>
    <property type="match status" value="2"/>
</dbReference>
<dbReference type="PROSITE" id="PS00893">
    <property type="entry name" value="NUDIX_BOX"/>
    <property type="match status" value="1"/>
</dbReference>
<feature type="transmembrane region" description="Helical" evidence="6">
    <location>
        <begin position="1400"/>
        <end position="1420"/>
    </location>
</feature>
<evidence type="ECO:0000256" key="5">
    <source>
        <dbReference type="ARBA" id="ARBA00023136"/>
    </source>
</evidence>
<protein>
    <submittedName>
        <fullName evidence="10">Uncharacterized protein</fullName>
    </submittedName>
</protein>
<dbReference type="GO" id="GO:0016887">
    <property type="term" value="F:ATP hydrolysis activity"/>
    <property type="evidence" value="ECO:0007669"/>
    <property type="project" value="InterPro"/>
</dbReference>
<feature type="transmembrane region" description="Helical" evidence="6">
    <location>
        <begin position="1618"/>
        <end position="1639"/>
    </location>
</feature>
<dbReference type="PANTHER" id="PTHR19241">
    <property type="entry name" value="ATP-BINDING CASSETTE TRANSPORTER"/>
    <property type="match status" value="1"/>
</dbReference>
<feature type="transmembrane region" description="Helical" evidence="6">
    <location>
        <begin position="833"/>
        <end position="858"/>
    </location>
</feature>
<feature type="transmembrane region" description="Helical" evidence="6">
    <location>
        <begin position="734"/>
        <end position="752"/>
    </location>
</feature>
<evidence type="ECO:0000259" key="9">
    <source>
        <dbReference type="PROSITE" id="PS51462"/>
    </source>
</evidence>
<dbReference type="Pfam" id="PF19055">
    <property type="entry name" value="ABC2_membrane_7"/>
    <property type="match status" value="1"/>
</dbReference>